<dbReference type="PROSITE" id="PS50005">
    <property type="entry name" value="TPR"/>
    <property type="match status" value="1"/>
</dbReference>
<dbReference type="PANTHER" id="PTHR46797">
    <property type="entry name" value="HTH-TYPE TRANSCRIPTIONAL REGULATOR"/>
    <property type="match status" value="1"/>
</dbReference>
<dbReference type="SMART" id="SM00530">
    <property type="entry name" value="HTH_XRE"/>
    <property type="match status" value="1"/>
</dbReference>
<dbReference type="SUPFAM" id="SSF47413">
    <property type="entry name" value="lambda repressor-like DNA-binding domains"/>
    <property type="match status" value="1"/>
</dbReference>
<dbReference type="Pfam" id="PF13424">
    <property type="entry name" value="TPR_12"/>
    <property type="match status" value="1"/>
</dbReference>
<dbReference type="GO" id="GO:0003677">
    <property type="term" value="F:DNA binding"/>
    <property type="evidence" value="ECO:0007669"/>
    <property type="project" value="UniProtKB-KW"/>
</dbReference>
<evidence type="ECO:0000259" key="3">
    <source>
        <dbReference type="PROSITE" id="PS50943"/>
    </source>
</evidence>
<accession>A0A2T2X7Z3</accession>
<dbReference type="EMBL" id="PXYT01000009">
    <property type="protein sequence ID" value="PSR30576.1"/>
    <property type="molecule type" value="Genomic_DNA"/>
</dbReference>
<feature type="domain" description="HTH cro/C1-type" evidence="3">
    <location>
        <begin position="7"/>
        <end position="60"/>
    </location>
</feature>
<dbReference type="AlphaFoldDB" id="A0A2T2X7Z3"/>
<feature type="repeat" description="TPR" evidence="2">
    <location>
        <begin position="150"/>
        <end position="183"/>
    </location>
</feature>
<dbReference type="CDD" id="cd00093">
    <property type="entry name" value="HTH_XRE"/>
    <property type="match status" value="1"/>
</dbReference>
<keyword evidence="2" id="KW-0802">TPR repeat</keyword>
<evidence type="ECO:0000256" key="2">
    <source>
        <dbReference type="PROSITE-ProRule" id="PRU00339"/>
    </source>
</evidence>
<dbReference type="Proteomes" id="UP000242699">
    <property type="component" value="Unassembled WGS sequence"/>
</dbReference>
<dbReference type="InterPro" id="IPR010982">
    <property type="entry name" value="Lambda_DNA-bd_dom_sf"/>
</dbReference>
<protein>
    <submittedName>
        <fullName evidence="4">Transcriptional regulator</fullName>
    </submittedName>
</protein>
<dbReference type="SMART" id="SM00028">
    <property type="entry name" value="TPR"/>
    <property type="match status" value="6"/>
</dbReference>
<dbReference type="SUPFAM" id="SSF48452">
    <property type="entry name" value="TPR-like"/>
    <property type="match status" value="2"/>
</dbReference>
<keyword evidence="1" id="KW-0238">DNA-binding</keyword>
<dbReference type="GO" id="GO:0005829">
    <property type="term" value="C:cytosol"/>
    <property type="evidence" value="ECO:0007669"/>
    <property type="project" value="TreeGrafter"/>
</dbReference>
<dbReference type="InterPro" id="IPR050807">
    <property type="entry name" value="TransReg_Diox_bact_type"/>
</dbReference>
<dbReference type="InterPro" id="IPR001387">
    <property type="entry name" value="Cro/C1-type_HTH"/>
</dbReference>
<evidence type="ECO:0000256" key="1">
    <source>
        <dbReference type="ARBA" id="ARBA00023125"/>
    </source>
</evidence>
<sequence length="440" mass="49375">MMVGTKIRDLRKKLGLTQEQLAGDELTKSYVSQVELGRIHPSHKALEIIASRLGKPLGYFLENGDDMRTIEVLLKAAQALWNSGRLEDGMLGLQEALTLAERTGREDILARIKATMGKLEMSQGNLDAALAHLEESLSLIHPDDHPVQAIEIANTLGMAAARHGSFHKAMNSFQQALEYAERLDTREGPNIRAEAAQHYGDFCYSQRQWVSSLELYRMALDQKQLSACRRAELLSRIAAAEWRLGHSVEASKAVDEAMMLLNEIRGAEERATLQADVAQVLIDIGRVDDARELLQSSLAVFDRVHFQEGQAVILESLLRIPASDKMLDQYAHRILGTPDSWPWHDTKILALRALARRAVSRGEFESAREYLSQALTMTPVYKQRELECEYYIVQGHLGDTTALQQLWTHLTDPVYESSEPRKFAPKLPVISTPEVVEAMN</sequence>
<reference evidence="4 5" key="1">
    <citation type="journal article" date="2014" name="BMC Genomics">
        <title>Comparison of environmental and isolate Sulfobacillus genomes reveals diverse carbon, sulfur, nitrogen, and hydrogen metabolisms.</title>
        <authorList>
            <person name="Justice N.B."/>
            <person name="Norman A."/>
            <person name="Brown C.T."/>
            <person name="Singh A."/>
            <person name="Thomas B.C."/>
            <person name="Banfield J.F."/>
        </authorList>
    </citation>
    <scope>NUCLEOTIDE SEQUENCE [LARGE SCALE GENOMIC DNA]</scope>
    <source>
        <strain evidence="4">AMDSBA1</strain>
    </source>
</reference>
<dbReference type="GO" id="GO:0003700">
    <property type="term" value="F:DNA-binding transcription factor activity"/>
    <property type="evidence" value="ECO:0007669"/>
    <property type="project" value="TreeGrafter"/>
</dbReference>
<dbReference type="InterPro" id="IPR019734">
    <property type="entry name" value="TPR_rpt"/>
</dbReference>
<dbReference type="Gene3D" id="1.10.260.40">
    <property type="entry name" value="lambda repressor-like DNA-binding domains"/>
    <property type="match status" value="1"/>
</dbReference>
<dbReference type="Gene3D" id="1.25.40.10">
    <property type="entry name" value="Tetratricopeptide repeat domain"/>
    <property type="match status" value="2"/>
</dbReference>
<dbReference type="PANTHER" id="PTHR46797:SF1">
    <property type="entry name" value="METHYLPHOSPHONATE SYNTHASE"/>
    <property type="match status" value="1"/>
</dbReference>
<comment type="caution">
    <text evidence="4">The sequence shown here is derived from an EMBL/GenBank/DDBJ whole genome shotgun (WGS) entry which is preliminary data.</text>
</comment>
<dbReference type="InterPro" id="IPR011990">
    <property type="entry name" value="TPR-like_helical_dom_sf"/>
</dbReference>
<evidence type="ECO:0000313" key="4">
    <source>
        <dbReference type="EMBL" id="PSR30576.1"/>
    </source>
</evidence>
<evidence type="ECO:0000313" key="5">
    <source>
        <dbReference type="Proteomes" id="UP000242699"/>
    </source>
</evidence>
<proteinExistence type="predicted"/>
<organism evidence="4 5">
    <name type="scientific">Sulfobacillus benefaciens</name>
    <dbReference type="NCBI Taxonomy" id="453960"/>
    <lineage>
        <taxon>Bacteria</taxon>
        <taxon>Bacillati</taxon>
        <taxon>Bacillota</taxon>
        <taxon>Clostridia</taxon>
        <taxon>Eubacteriales</taxon>
        <taxon>Clostridiales Family XVII. Incertae Sedis</taxon>
        <taxon>Sulfobacillus</taxon>
    </lineage>
</organism>
<dbReference type="PROSITE" id="PS50943">
    <property type="entry name" value="HTH_CROC1"/>
    <property type="match status" value="1"/>
</dbReference>
<gene>
    <name evidence="4" type="ORF">C7B43_05720</name>
</gene>
<name>A0A2T2X7Z3_9FIRM</name>
<dbReference type="Pfam" id="PF01381">
    <property type="entry name" value="HTH_3"/>
    <property type="match status" value="1"/>
</dbReference>